<gene>
    <name evidence="2" type="ORF">SAMN05660691_01288</name>
</gene>
<protein>
    <recommendedName>
        <fullName evidence="4">Lipocalin-like domain-containing protein</fullName>
    </recommendedName>
</protein>
<dbReference type="Proteomes" id="UP000199371">
    <property type="component" value="Unassembled WGS sequence"/>
</dbReference>
<accession>A0A1H6KTG4</accession>
<evidence type="ECO:0000313" key="3">
    <source>
        <dbReference type="Proteomes" id="UP000199371"/>
    </source>
</evidence>
<dbReference type="AlphaFoldDB" id="A0A1H6KTG4"/>
<dbReference type="RefSeq" id="WP_092791510.1">
    <property type="nucleotide sequence ID" value="NZ_FNXF01000004.1"/>
</dbReference>
<keyword evidence="3" id="KW-1185">Reference proteome</keyword>
<evidence type="ECO:0000256" key="1">
    <source>
        <dbReference type="SAM" id="SignalP"/>
    </source>
</evidence>
<name>A0A1H6KTG4_9GAMM</name>
<dbReference type="OrthoDB" id="5768887at2"/>
<dbReference type="PROSITE" id="PS51257">
    <property type="entry name" value="PROKAR_LIPOPROTEIN"/>
    <property type="match status" value="1"/>
</dbReference>
<evidence type="ECO:0008006" key="4">
    <source>
        <dbReference type="Google" id="ProtNLM"/>
    </source>
</evidence>
<sequence>MHKFVAQIKNMVVLTLFALVLSSCSNASESDDIFGRWVMTEVVYDDGSVNQLEAGNFVDINADTITEVIKGYGNRQYPYTRQDNMLTLTADDEEITWQILIEATHRLEFATPIGKYKLTR</sequence>
<proteinExistence type="predicted"/>
<feature type="chain" id="PRO_5011702850" description="Lipocalin-like domain-containing protein" evidence="1">
    <location>
        <begin position="28"/>
        <end position="120"/>
    </location>
</feature>
<reference evidence="3" key="1">
    <citation type="submission" date="2016-10" db="EMBL/GenBank/DDBJ databases">
        <authorList>
            <person name="Varghese N."/>
            <person name="Submissions S."/>
        </authorList>
    </citation>
    <scope>NUCLEOTIDE SEQUENCE [LARGE SCALE GENOMIC DNA]</scope>
    <source>
        <strain evidence="3">DSM 17616</strain>
    </source>
</reference>
<evidence type="ECO:0000313" key="2">
    <source>
        <dbReference type="EMBL" id="SEH77210.1"/>
    </source>
</evidence>
<organism evidence="2 3">
    <name type="scientific">Rheinheimera pacifica</name>
    <dbReference type="NCBI Taxonomy" id="173990"/>
    <lineage>
        <taxon>Bacteria</taxon>
        <taxon>Pseudomonadati</taxon>
        <taxon>Pseudomonadota</taxon>
        <taxon>Gammaproteobacteria</taxon>
        <taxon>Chromatiales</taxon>
        <taxon>Chromatiaceae</taxon>
        <taxon>Rheinheimera</taxon>
    </lineage>
</organism>
<dbReference type="EMBL" id="FNXF01000004">
    <property type="protein sequence ID" value="SEH77210.1"/>
    <property type="molecule type" value="Genomic_DNA"/>
</dbReference>
<feature type="signal peptide" evidence="1">
    <location>
        <begin position="1"/>
        <end position="27"/>
    </location>
</feature>
<keyword evidence="1" id="KW-0732">Signal</keyword>
<dbReference type="STRING" id="173990.SAMN05660691_01288"/>